<accession>A0AAN7LBX2</accession>
<reference evidence="1 2" key="1">
    <citation type="journal article" date="2023" name="Hortic Res">
        <title>Pangenome of water caltrop reveals structural variations and asymmetric subgenome divergence after allopolyploidization.</title>
        <authorList>
            <person name="Zhang X."/>
            <person name="Chen Y."/>
            <person name="Wang L."/>
            <person name="Yuan Y."/>
            <person name="Fang M."/>
            <person name="Shi L."/>
            <person name="Lu R."/>
            <person name="Comes H.P."/>
            <person name="Ma Y."/>
            <person name="Chen Y."/>
            <person name="Huang G."/>
            <person name="Zhou Y."/>
            <person name="Zheng Z."/>
            <person name="Qiu Y."/>
        </authorList>
    </citation>
    <scope>NUCLEOTIDE SEQUENCE [LARGE SCALE GENOMIC DNA]</scope>
    <source>
        <strain evidence="1">F231</strain>
    </source>
</reference>
<evidence type="ECO:0000313" key="1">
    <source>
        <dbReference type="EMBL" id="KAK4783191.1"/>
    </source>
</evidence>
<evidence type="ECO:0000313" key="2">
    <source>
        <dbReference type="Proteomes" id="UP001346149"/>
    </source>
</evidence>
<comment type="caution">
    <text evidence="1">The sequence shown here is derived from an EMBL/GenBank/DDBJ whole genome shotgun (WGS) entry which is preliminary data.</text>
</comment>
<keyword evidence="2" id="KW-1185">Reference proteome</keyword>
<dbReference type="Proteomes" id="UP001346149">
    <property type="component" value="Unassembled WGS sequence"/>
</dbReference>
<gene>
    <name evidence="1" type="ORF">SAY86_007565</name>
</gene>
<organism evidence="1 2">
    <name type="scientific">Trapa natans</name>
    <name type="common">Water chestnut</name>
    <dbReference type="NCBI Taxonomy" id="22666"/>
    <lineage>
        <taxon>Eukaryota</taxon>
        <taxon>Viridiplantae</taxon>
        <taxon>Streptophyta</taxon>
        <taxon>Embryophyta</taxon>
        <taxon>Tracheophyta</taxon>
        <taxon>Spermatophyta</taxon>
        <taxon>Magnoliopsida</taxon>
        <taxon>eudicotyledons</taxon>
        <taxon>Gunneridae</taxon>
        <taxon>Pentapetalae</taxon>
        <taxon>rosids</taxon>
        <taxon>malvids</taxon>
        <taxon>Myrtales</taxon>
        <taxon>Lythraceae</taxon>
        <taxon>Trapa</taxon>
    </lineage>
</organism>
<dbReference type="AlphaFoldDB" id="A0AAN7LBX2"/>
<dbReference type="EMBL" id="JAXQNO010000015">
    <property type="protein sequence ID" value="KAK4783191.1"/>
    <property type="molecule type" value="Genomic_DNA"/>
</dbReference>
<name>A0AAN7LBX2_TRANT</name>
<proteinExistence type="predicted"/>
<sequence length="142" mass="15814">MRHFYFSFTPLTGDSSTNIIDSSVHLPCDHNPLVQNLTGQNEVHIFAAIDEMKPLNLNASKTSLCFDLSFDKELTDPQTFYVKKAKRNPLVEVGTKIRDASMDEWLQSSSSLVYLFSGSQSSSCNCPLTSHCLPYDGDDQGN</sequence>
<protein>
    <submittedName>
        <fullName evidence="1">Uncharacterized protein</fullName>
    </submittedName>
</protein>